<organism evidence="1 2">
    <name type="scientific">Lunatimonas lonarensis</name>
    <dbReference type="NCBI Taxonomy" id="1232681"/>
    <lineage>
        <taxon>Bacteria</taxon>
        <taxon>Pseudomonadati</taxon>
        <taxon>Bacteroidota</taxon>
        <taxon>Cytophagia</taxon>
        <taxon>Cytophagales</taxon>
        <taxon>Cyclobacteriaceae</taxon>
    </lineage>
</organism>
<protein>
    <submittedName>
        <fullName evidence="1">Uncharacterized protein</fullName>
    </submittedName>
</protein>
<reference evidence="1 2" key="1">
    <citation type="submission" date="2013-02" db="EMBL/GenBank/DDBJ databases">
        <title>A novel strain isolated from Lonar lake, Maharashtra, India.</title>
        <authorList>
            <person name="Singh A."/>
        </authorList>
    </citation>
    <scope>NUCLEOTIDE SEQUENCE [LARGE SCALE GENOMIC DNA]</scope>
    <source>
        <strain evidence="1 2">AK24</strain>
    </source>
</reference>
<sequence length="37" mass="4384">MISRKRIAQTLQTESSIGYKNLNRYDPVYCWSFMGII</sequence>
<evidence type="ECO:0000313" key="2">
    <source>
        <dbReference type="Proteomes" id="UP000013909"/>
    </source>
</evidence>
<gene>
    <name evidence="1" type="ORF">ADIS_1434</name>
</gene>
<dbReference type="Proteomes" id="UP000013909">
    <property type="component" value="Unassembled WGS sequence"/>
</dbReference>
<dbReference type="EMBL" id="AQHR01000041">
    <property type="protein sequence ID" value="EON78237.1"/>
    <property type="molecule type" value="Genomic_DNA"/>
</dbReference>
<comment type="caution">
    <text evidence="1">The sequence shown here is derived from an EMBL/GenBank/DDBJ whole genome shotgun (WGS) entry which is preliminary data.</text>
</comment>
<accession>R7ZVX5</accession>
<dbReference type="AlphaFoldDB" id="R7ZVX5"/>
<name>R7ZVX5_9BACT</name>
<evidence type="ECO:0000313" key="1">
    <source>
        <dbReference type="EMBL" id="EON78237.1"/>
    </source>
</evidence>
<proteinExistence type="predicted"/>
<keyword evidence="2" id="KW-1185">Reference proteome</keyword>